<proteinExistence type="predicted"/>
<keyword evidence="2" id="KW-1185">Reference proteome</keyword>
<dbReference type="Proteomes" id="UP000706039">
    <property type="component" value="Unassembled WGS sequence"/>
</dbReference>
<sequence length="107" mass="12008">MTGNLLLWRWSPEYDTPAKRKKKAVKFGDITSQFAASGDHPAIGNGTIATFREALDQEFGEDEDNRPFVFYDHGKSAVINYPNAVRFELVPRIAGIGRRFGLNASEF</sequence>
<accession>A0ABS7PYS2</accession>
<evidence type="ECO:0000313" key="1">
    <source>
        <dbReference type="EMBL" id="MBY8826493.1"/>
    </source>
</evidence>
<evidence type="ECO:0000313" key="2">
    <source>
        <dbReference type="Proteomes" id="UP000706039"/>
    </source>
</evidence>
<reference evidence="1 2" key="1">
    <citation type="submission" date="2021-08" db="EMBL/GenBank/DDBJ databases">
        <authorList>
            <person name="Tuo L."/>
        </authorList>
    </citation>
    <scope>NUCLEOTIDE SEQUENCE [LARGE SCALE GENOMIC DNA]</scope>
    <source>
        <strain evidence="1 2">JCM 31229</strain>
    </source>
</reference>
<protein>
    <submittedName>
        <fullName evidence="1">Uncharacterized protein</fullName>
    </submittedName>
</protein>
<name>A0ABS7PYS2_9SPHN</name>
<dbReference type="EMBL" id="JAINVV010000023">
    <property type="protein sequence ID" value="MBY8826493.1"/>
    <property type="molecule type" value="Genomic_DNA"/>
</dbReference>
<comment type="caution">
    <text evidence="1">The sequence shown here is derived from an EMBL/GenBank/DDBJ whole genome shotgun (WGS) entry which is preliminary data.</text>
</comment>
<gene>
    <name evidence="1" type="ORF">K7G82_29620</name>
</gene>
<organism evidence="1 2">
    <name type="scientific">Sphingomonas colocasiae</name>
    <dbReference type="NCBI Taxonomy" id="1848973"/>
    <lineage>
        <taxon>Bacteria</taxon>
        <taxon>Pseudomonadati</taxon>
        <taxon>Pseudomonadota</taxon>
        <taxon>Alphaproteobacteria</taxon>
        <taxon>Sphingomonadales</taxon>
        <taxon>Sphingomonadaceae</taxon>
        <taxon>Sphingomonas</taxon>
    </lineage>
</organism>
<dbReference type="RefSeq" id="WP_222994094.1">
    <property type="nucleotide sequence ID" value="NZ_JAINVV010000023.1"/>
</dbReference>